<accession>A0AAP9R3A5</accession>
<sequence>MLYAALLHDAGKLAIDMEVTTNPWLGAPSALYRLKYRKGQEYALPPVAGCPLATRIFPDSAQNWLAQYPERMASFLYCISGQYERAGVPGEMVQEAVRASVAHYMSASAGSVPDNPQPSLAKQILTALRDLMHTRYQLNNPQSDSDGWFTADALWLVSGPAAHLAESVA</sequence>
<gene>
    <name evidence="2" type="ORF">HV331_27190</name>
</gene>
<dbReference type="Proteomes" id="UP000514462">
    <property type="component" value="Plasmid pRHBSTW-00938_2"/>
</dbReference>
<dbReference type="Pfam" id="PF07514">
    <property type="entry name" value="TraI_2"/>
    <property type="match status" value="1"/>
</dbReference>
<dbReference type="InterPro" id="IPR011119">
    <property type="entry name" value="Unchr_helicase_relaxase_TraI"/>
</dbReference>
<dbReference type="Gene3D" id="1.10.3210.40">
    <property type="match status" value="1"/>
</dbReference>
<evidence type="ECO:0000259" key="1">
    <source>
        <dbReference type="Pfam" id="PF07514"/>
    </source>
</evidence>
<keyword evidence="2" id="KW-0614">Plasmid</keyword>
<geneLocation type="plasmid" evidence="3">
    <name>prhbstw-00938_2</name>
</geneLocation>
<dbReference type="EMBL" id="CP055905">
    <property type="protein sequence ID" value="QMR43214.1"/>
    <property type="molecule type" value="Genomic_DNA"/>
</dbReference>
<feature type="domain" description="Uncharacterised" evidence="1">
    <location>
        <begin position="2"/>
        <end position="162"/>
    </location>
</feature>
<proteinExistence type="predicted"/>
<evidence type="ECO:0000313" key="2">
    <source>
        <dbReference type="EMBL" id="QMR43214.1"/>
    </source>
</evidence>
<organism evidence="2 3">
    <name type="scientific">Klebsiella aerogenes</name>
    <name type="common">Enterobacter aerogenes</name>
    <dbReference type="NCBI Taxonomy" id="548"/>
    <lineage>
        <taxon>Bacteria</taxon>
        <taxon>Pseudomonadati</taxon>
        <taxon>Pseudomonadota</taxon>
        <taxon>Gammaproteobacteria</taxon>
        <taxon>Enterobacterales</taxon>
        <taxon>Enterobacteriaceae</taxon>
        <taxon>Klebsiella/Raoultella group</taxon>
        <taxon>Klebsiella</taxon>
    </lineage>
</organism>
<dbReference type="AlphaFoldDB" id="A0AAP9R3A5"/>
<evidence type="ECO:0000313" key="3">
    <source>
        <dbReference type="Proteomes" id="UP000514462"/>
    </source>
</evidence>
<protein>
    <submittedName>
        <fullName evidence="2">TraI domain-containing protein</fullName>
    </submittedName>
</protein>
<reference evidence="3" key="1">
    <citation type="submission" date="2020-06" db="EMBL/GenBank/DDBJ databases">
        <title>REHAB project genomes.</title>
        <authorList>
            <person name="Shaw L.P."/>
        </authorList>
    </citation>
    <scope>NUCLEOTIDE SEQUENCE [LARGE SCALE GENOMIC DNA]</scope>
    <source>
        <strain evidence="3">RHBSTW-00938</strain>
        <plasmid evidence="3">prhbstw-00938_2</plasmid>
    </source>
</reference>
<name>A0AAP9R3A5_KLEAE</name>